<dbReference type="EC" id="2.4.-.-" evidence="3"/>
<proteinExistence type="predicted"/>
<gene>
    <name evidence="3" type="ORF">V6575_13230</name>
</gene>
<feature type="transmembrane region" description="Helical" evidence="1">
    <location>
        <begin position="258"/>
        <end position="276"/>
    </location>
</feature>
<dbReference type="InterPro" id="IPR001173">
    <property type="entry name" value="Glyco_trans_2-like"/>
</dbReference>
<feature type="domain" description="Glycosyltransferase 2-like" evidence="2">
    <location>
        <begin position="8"/>
        <end position="145"/>
    </location>
</feature>
<comment type="caution">
    <text evidence="3">The sequence shown here is derived from an EMBL/GenBank/DDBJ whole genome shotgun (WGS) entry which is preliminary data.</text>
</comment>
<dbReference type="PANTHER" id="PTHR43685:SF2">
    <property type="entry name" value="GLYCOSYLTRANSFERASE 2-LIKE DOMAIN-CONTAINING PROTEIN"/>
    <property type="match status" value="1"/>
</dbReference>
<keyword evidence="1" id="KW-0472">Membrane</keyword>
<dbReference type="Proteomes" id="UP001385499">
    <property type="component" value="Unassembled WGS sequence"/>
</dbReference>
<evidence type="ECO:0000313" key="3">
    <source>
        <dbReference type="EMBL" id="MEJ8475055.1"/>
    </source>
</evidence>
<dbReference type="Pfam" id="PF00535">
    <property type="entry name" value="Glycos_transf_2"/>
    <property type="match status" value="1"/>
</dbReference>
<dbReference type="SUPFAM" id="SSF53448">
    <property type="entry name" value="Nucleotide-diphospho-sugar transferases"/>
    <property type="match status" value="1"/>
</dbReference>
<keyword evidence="1" id="KW-0812">Transmembrane</keyword>
<dbReference type="GO" id="GO:0016757">
    <property type="term" value="F:glycosyltransferase activity"/>
    <property type="evidence" value="ECO:0007669"/>
    <property type="project" value="UniProtKB-KW"/>
</dbReference>
<name>A0ABU8TLL7_9HYPH</name>
<evidence type="ECO:0000256" key="1">
    <source>
        <dbReference type="SAM" id="Phobius"/>
    </source>
</evidence>
<evidence type="ECO:0000313" key="4">
    <source>
        <dbReference type="Proteomes" id="UP001385499"/>
    </source>
</evidence>
<dbReference type="InterPro" id="IPR050834">
    <property type="entry name" value="Glycosyltransf_2"/>
</dbReference>
<keyword evidence="1" id="KW-1133">Transmembrane helix</keyword>
<sequence>MQKIRIGIMVCTAQRPKMLENCLHSLITQKILPEWHVEICVVENDSEPRSRETVDAVSAGTSIPIHYTQEATRGIPYARNKTLRESLERGYHWIALIDDDEIALYNWLKTHMEAVDQFSAHVSYGAVQKNFEKQPPDWWYPEIPNHHPAGHSLPRASTNNVLFSARLISPPADLRFNPAYLYGYEDLDFFEAAYARKFKIVWTPGAIVEEEVPASRVEPTRLLNWSKSSSAAHVQVSILRKGYLRSALKFSIKGMRRLLGGAIGSAFFLVLAKFGSKKAVYRHYKSRMRLARGLGNLQGVLQKPYRYYQVIDGQ</sequence>
<evidence type="ECO:0000259" key="2">
    <source>
        <dbReference type="Pfam" id="PF00535"/>
    </source>
</evidence>
<dbReference type="RefSeq" id="WP_340274933.1">
    <property type="nucleotide sequence ID" value="NZ_JBAKIA010000009.1"/>
</dbReference>
<keyword evidence="4" id="KW-1185">Reference proteome</keyword>
<dbReference type="CDD" id="cd00761">
    <property type="entry name" value="Glyco_tranf_GTA_type"/>
    <property type="match status" value="1"/>
</dbReference>
<dbReference type="PANTHER" id="PTHR43685">
    <property type="entry name" value="GLYCOSYLTRANSFERASE"/>
    <property type="match status" value="1"/>
</dbReference>
<organism evidence="3 4">
    <name type="scientific">Roseibium algae</name>
    <dbReference type="NCBI Taxonomy" id="3123038"/>
    <lineage>
        <taxon>Bacteria</taxon>
        <taxon>Pseudomonadati</taxon>
        <taxon>Pseudomonadota</taxon>
        <taxon>Alphaproteobacteria</taxon>
        <taxon>Hyphomicrobiales</taxon>
        <taxon>Stappiaceae</taxon>
        <taxon>Roseibium</taxon>
    </lineage>
</organism>
<dbReference type="Gene3D" id="3.90.550.10">
    <property type="entry name" value="Spore Coat Polysaccharide Biosynthesis Protein SpsA, Chain A"/>
    <property type="match status" value="1"/>
</dbReference>
<reference evidence="3 4" key="1">
    <citation type="submission" date="2024-02" db="EMBL/GenBank/DDBJ databases">
        <title>Roseibium algae sp. nov., isolated from marine alga (Grateloupia sp.), showing potential in myo-inositol conversion.</title>
        <authorList>
            <person name="Wang Y."/>
        </authorList>
    </citation>
    <scope>NUCLEOTIDE SEQUENCE [LARGE SCALE GENOMIC DNA]</scope>
    <source>
        <strain evidence="3 4">H3510</strain>
    </source>
</reference>
<keyword evidence="3" id="KW-0808">Transferase</keyword>
<protein>
    <submittedName>
        <fullName evidence="3">Glycosyltransferase</fullName>
        <ecNumber evidence="3">2.4.-.-</ecNumber>
    </submittedName>
</protein>
<accession>A0ABU8TLL7</accession>
<keyword evidence="3" id="KW-0328">Glycosyltransferase</keyword>
<dbReference type="EMBL" id="JBAKIA010000009">
    <property type="protein sequence ID" value="MEJ8475055.1"/>
    <property type="molecule type" value="Genomic_DNA"/>
</dbReference>
<dbReference type="InterPro" id="IPR029044">
    <property type="entry name" value="Nucleotide-diphossugar_trans"/>
</dbReference>